<proteinExistence type="predicted"/>
<organism evidence="2 3">
    <name type="scientific">Chromobacterium fluminis</name>
    <dbReference type="NCBI Taxonomy" id="3044269"/>
    <lineage>
        <taxon>Bacteria</taxon>
        <taxon>Pseudomonadati</taxon>
        <taxon>Pseudomonadota</taxon>
        <taxon>Betaproteobacteria</taxon>
        <taxon>Neisseriales</taxon>
        <taxon>Chromobacteriaceae</taxon>
        <taxon>Chromobacterium</taxon>
    </lineage>
</organism>
<dbReference type="SMART" id="SM00530">
    <property type="entry name" value="HTH_XRE"/>
    <property type="match status" value="1"/>
</dbReference>
<evidence type="ECO:0000313" key="2">
    <source>
        <dbReference type="EMBL" id="NHR04565.1"/>
    </source>
</evidence>
<feature type="domain" description="HTH cro/C1-type" evidence="1">
    <location>
        <begin position="32"/>
        <end position="85"/>
    </location>
</feature>
<keyword evidence="3" id="KW-1185">Reference proteome</keyword>
<sequence>MWLKNIRRFNSKNIEESTIVTPENLGQRLGPRLREERKRLGLKVKEMTARLGLSRNMWHRYEMGAVPGLSILIACSEQGFDIAYLLTGNRASVFLTSTEALLLARFRTANTEQQGFALKSLA</sequence>
<dbReference type="CDD" id="cd00093">
    <property type="entry name" value="HTH_XRE"/>
    <property type="match status" value="1"/>
</dbReference>
<dbReference type="Pfam" id="PF13560">
    <property type="entry name" value="HTH_31"/>
    <property type="match status" value="1"/>
</dbReference>
<evidence type="ECO:0000259" key="1">
    <source>
        <dbReference type="SMART" id="SM00530"/>
    </source>
</evidence>
<name>A0ABX0L177_9NEIS</name>
<dbReference type="Gene3D" id="1.10.260.40">
    <property type="entry name" value="lambda repressor-like DNA-binding domains"/>
    <property type="match status" value="1"/>
</dbReference>
<evidence type="ECO:0000313" key="3">
    <source>
        <dbReference type="Proteomes" id="UP001515641"/>
    </source>
</evidence>
<dbReference type="InterPro" id="IPR010982">
    <property type="entry name" value="Lambda_DNA-bd_dom_sf"/>
</dbReference>
<gene>
    <name evidence="2" type="ORF">HA052_05080</name>
</gene>
<comment type="caution">
    <text evidence="2">The sequence shown here is derived from an EMBL/GenBank/DDBJ whole genome shotgun (WGS) entry which is preliminary data.</text>
</comment>
<dbReference type="Proteomes" id="UP001515641">
    <property type="component" value="Unassembled WGS sequence"/>
</dbReference>
<dbReference type="SUPFAM" id="SSF47413">
    <property type="entry name" value="lambda repressor-like DNA-binding domains"/>
    <property type="match status" value="1"/>
</dbReference>
<protein>
    <submittedName>
        <fullName evidence="2">Helix-turn-helix domain-containing protein</fullName>
    </submittedName>
</protein>
<dbReference type="RefSeq" id="WP_166451075.1">
    <property type="nucleotide sequence ID" value="NZ_JAAOMA010000004.1"/>
</dbReference>
<dbReference type="InterPro" id="IPR001387">
    <property type="entry name" value="Cro/C1-type_HTH"/>
</dbReference>
<accession>A0ABX0L177</accession>
<reference evidence="2 3" key="1">
    <citation type="submission" date="2020-03" db="EMBL/GenBank/DDBJ databases">
        <title>Draft genome sequence of environmentally isolated cultures.</title>
        <authorList>
            <person name="Wilson H.S."/>
            <person name="De Leon M.E."/>
        </authorList>
    </citation>
    <scope>NUCLEOTIDE SEQUENCE [LARGE SCALE GENOMIC DNA]</scope>
    <source>
        <strain evidence="2 3">HSC-31F16</strain>
    </source>
</reference>
<dbReference type="EMBL" id="JAAOMA010000004">
    <property type="protein sequence ID" value="NHR04565.1"/>
    <property type="molecule type" value="Genomic_DNA"/>
</dbReference>